<comment type="caution">
    <text evidence="1">The sequence shown here is derived from an EMBL/GenBank/DDBJ whole genome shotgun (WGS) entry which is preliminary data.</text>
</comment>
<proteinExistence type="predicted"/>
<dbReference type="EMBL" id="JARJCN010000019">
    <property type="protein sequence ID" value="KAJ7092031.1"/>
    <property type="molecule type" value="Genomic_DNA"/>
</dbReference>
<sequence>MAQASAIASLALGSGPGQTVAYLTNEFSGPGLQPAAGKAQDVLSILEKYEDLLTDAERTEIVDIFCKSFSLKQSIVNAEAEHKSRNAFQKLVGYSKGRKAAGKILQQAGAGNERAINISEKATLRAIHSRLPPASSSQCKSRRILSPRRHRVDCLNDNATISCAYDNQDGFERTILPALFTFLHS</sequence>
<evidence type="ECO:0000313" key="1">
    <source>
        <dbReference type="EMBL" id="KAJ7092031.1"/>
    </source>
</evidence>
<organism evidence="1 2">
    <name type="scientific">Mycena belliarum</name>
    <dbReference type="NCBI Taxonomy" id="1033014"/>
    <lineage>
        <taxon>Eukaryota</taxon>
        <taxon>Fungi</taxon>
        <taxon>Dikarya</taxon>
        <taxon>Basidiomycota</taxon>
        <taxon>Agaricomycotina</taxon>
        <taxon>Agaricomycetes</taxon>
        <taxon>Agaricomycetidae</taxon>
        <taxon>Agaricales</taxon>
        <taxon>Marasmiineae</taxon>
        <taxon>Mycenaceae</taxon>
        <taxon>Mycena</taxon>
    </lineage>
</organism>
<evidence type="ECO:0000313" key="2">
    <source>
        <dbReference type="Proteomes" id="UP001222325"/>
    </source>
</evidence>
<protein>
    <submittedName>
        <fullName evidence="1">Uncharacterized protein</fullName>
    </submittedName>
</protein>
<dbReference type="Proteomes" id="UP001222325">
    <property type="component" value="Unassembled WGS sequence"/>
</dbReference>
<reference evidence="1" key="1">
    <citation type="submission" date="2023-03" db="EMBL/GenBank/DDBJ databases">
        <title>Massive genome expansion in bonnet fungi (Mycena s.s.) driven by repeated elements and novel gene families across ecological guilds.</title>
        <authorList>
            <consortium name="Lawrence Berkeley National Laboratory"/>
            <person name="Harder C.B."/>
            <person name="Miyauchi S."/>
            <person name="Viragh M."/>
            <person name="Kuo A."/>
            <person name="Thoen E."/>
            <person name="Andreopoulos B."/>
            <person name="Lu D."/>
            <person name="Skrede I."/>
            <person name="Drula E."/>
            <person name="Henrissat B."/>
            <person name="Morin E."/>
            <person name="Kohler A."/>
            <person name="Barry K."/>
            <person name="LaButti K."/>
            <person name="Morin E."/>
            <person name="Salamov A."/>
            <person name="Lipzen A."/>
            <person name="Mereny Z."/>
            <person name="Hegedus B."/>
            <person name="Baldrian P."/>
            <person name="Stursova M."/>
            <person name="Weitz H."/>
            <person name="Taylor A."/>
            <person name="Grigoriev I.V."/>
            <person name="Nagy L.G."/>
            <person name="Martin F."/>
            <person name="Kauserud H."/>
        </authorList>
    </citation>
    <scope>NUCLEOTIDE SEQUENCE</scope>
    <source>
        <strain evidence="1">CBHHK173m</strain>
    </source>
</reference>
<name>A0AAD6U767_9AGAR</name>
<gene>
    <name evidence="1" type="ORF">B0H15DRAFT_974187</name>
</gene>
<accession>A0AAD6U767</accession>
<keyword evidence="2" id="KW-1185">Reference proteome</keyword>
<dbReference type="AlphaFoldDB" id="A0AAD6U767"/>